<dbReference type="PANTHER" id="PTHR37947">
    <property type="entry name" value="BLL2462 PROTEIN"/>
    <property type="match status" value="1"/>
</dbReference>
<dbReference type="Gene3D" id="3.40.50.880">
    <property type="match status" value="1"/>
</dbReference>
<dbReference type="AlphaFoldDB" id="A0A3P1SE02"/>
<sequence>MAKVLLAGESWVSDTVDHKGFDPFPHTHIHIGCAEFLAALRAGGHEVTHLRSHDAGTDFPFSIEELNAYDVVILSDIGANTLLLPPEVFEQGQRRPNRLKVLREWVHAGGGLMMAGGYLSFQGFRAMANYAGTPLEDALPVSLSRWDDRIETPEGAHGHLSGIAHPITDGLDKQWPYLLGYQRLTPDADATILATIEGDPLLAVKEYGRGRSAAYATDISPHWAPREFMEWPGYQQLFCALVSWLAQE</sequence>
<name>A0A3P1SE02_9ACTO</name>
<evidence type="ECO:0000313" key="3">
    <source>
        <dbReference type="Proteomes" id="UP000280444"/>
    </source>
</evidence>
<proteinExistence type="predicted"/>
<comment type="caution">
    <text evidence="2">The sequence shown here is derived from an EMBL/GenBank/DDBJ whole genome shotgun (WGS) entry which is preliminary data.</text>
</comment>
<feature type="domain" description="Putative glutamine amidotransferase" evidence="1">
    <location>
        <begin position="3"/>
        <end position="246"/>
    </location>
</feature>
<reference evidence="2 3" key="1">
    <citation type="submission" date="2018-11" db="EMBL/GenBank/DDBJ databases">
        <title>Genomes From Bacteria Associated with the Canine Oral Cavity: a Test Case for Automated Genome-Based Taxonomic Assignment.</title>
        <authorList>
            <person name="Coil D.A."/>
            <person name="Jospin G."/>
            <person name="Darling A.E."/>
            <person name="Wallis C."/>
            <person name="Davis I.J."/>
            <person name="Harris S."/>
            <person name="Eisen J.A."/>
            <person name="Holcombe L.J."/>
            <person name="O'Flynn C."/>
        </authorList>
    </citation>
    <scope>NUCLEOTIDE SEQUENCE [LARGE SCALE GENOMIC DNA]</scope>
    <source>
        <strain evidence="2 3">OH770</strain>
    </source>
</reference>
<evidence type="ECO:0000313" key="2">
    <source>
        <dbReference type="EMBL" id="RRC95266.1"/>
    </source>
</evidence>
<dbReference type="OrthoDB" id="9781333at2"/>
<evidence type="ECO:0000259" key="1">
    <source>
        <dbReference type="Pfam" id="PF07090"/>
    </source>
</evidence>
<protein>
    <submittedName>
        <fullName evidence="2">Cytoplasmic protein</fullName>
    </submittedName>
</protein>
<dbReference type="PANTHER" id="PTHR37947:SF1">
    <property type="entry name" value="BLL2462 PROTEIN"/>
    <property type="match status" value="1"/>
</dbReference>
<dbReference type="Pfam" id="PF07090">
    <property type="entry name" value="GATase1_like"/>
    <property type="match status" value="1"/>
</dbReference>
<dbReference type="EMBL" id="RQZF01000005">
    <property type="protein sequence ID" value="RRC95266.1"/>
    <property type="molecule type" value="Genomic_DNA"/>
</dbReference>
<keyword evidence="3" id="KW-1185">Reference proteome</keyword>
<dbReference type="RefSeq" id="WP_124870353.1">
    <property type="nucleotide sequence ID" value="NZ_RQZF01000005.1"/>
</dbReference>
<dbReference type="InterPro" id="IPR029062">
    <property type="entry name" value="Class_I_gatase-like"/>
</dbReference>
<dbReference type="Proteomes" id="UP000280444">
    <property type="component" value="Unassembled WGS sequence"/>
</dbReference>
<organism evidence="2 3">
    <name type="scientific">Schaalia canis</name>
    <dbReference type="NCBI Taxonomy" id="100469"/>
    <lineage>
        <taxon>Bacteria</taxon>
        <taxon>Bacillati</taxon>
        <taxon>Actinomycetota</taxon>
        <taxon>Actinomycetes</taxon>
        <taxon>Actinomycetales</taxon>
        <taxon>Actinomycetaceae</taxon>
        <taxon>Schaalia</taxon>
    </lineage>
</organism>
<dbReference type="InterPro" id="IPR010768">
    <property type="entry name" value="GATase1-like"/>
</dbReference>
<dbReference type="SUPFAM" id="SSF52317">
    <property type="entry name" value="Class I glutamine amidotransferase-like"/>
    <property type="match status" value="1"/>
</dbReference>
<gene>
    <name evidence="2" type="ORF">EII11_06430</name>
</gene>
<accession>A0A3P1SE02</accession>